<dbReference type="EnsemblPlants" id="TuG1812G0600000142.01.T01">
    <property type="protein sequence ID" value="TuG1812G0600000142.01.T01"/>
    <property type="gene ID" value="TuG1812G0600000142.01"/>
</dbReference>
<feature type="compositionally biased region" description="Basic residues" evidence="1">
    <location>
        <begin position="1"/>
        <end position="11"/>
    </location>
</feature>
<sequence>MKGGRRYQKNHGRWDEKKPGSETTNCSLRNRDI</sequence>
<evidence type="ECO:0000256" key="1">
    <source>
        <dbReference type="SAM" id="MobiDB-lite"/>
    </source>
</evidence>
<reference evidence="3" key="1">
    <citation type="journal article" date="2013" name="Nature">
        <title>Draft genome of the wheat A-genome progenitor Triticum urartu.</title>
        <authorList>
            <person name="Ling H.Q."/>
            <person name="Zhao S."/>
            <person name="Liu D."/>
            <person name="Wang J."/>
            <person name="Sun H."/>
            <person name="Zhang C."/>
            <person name="Fan H."/>
            <person name="Li D."/>
            <person name="Dong L."/>
            <person name="Tao Y."/>
            <person name="Gao C."/>
            <person name="Wu H."/>
            <person name="Li Y."/>
            <person name="Cui Y."/>
            <person name="Guo X."/>
            <person name="Zheng S."/>
            <person name="Wang B."/>
            <person name="Yu K."/>
            <person name="Liang Q."/>
            <person name="Yang W."/>
            <person name="Lou X."/>
            <person name="Chen J."/>
            <person name="Feng M."/>
            <person name="Jian J."/>
            <person name="Zhang X."/>
            <person name="Luo G."/>
            <person name="Jiang Y."/>
            <person name="Liu J."/>
            <person name="Wang Z."/>
            <person name="Sha Y."/>
            <person name="Zhang B."/>
            <person name="Wu H."/>
            <person name="Tang D."/>
            <person name="Shen Q."/>
            <person name="Xue P."/>
            <person name="Zou S."/>
            <person name="Wang X."/>
            <person name="Liu X."/>
            <person name="Wang F."/>
            <person name="Yang Y."/>
            <person name="An X."/>
            <person name="Dong Z."/>
            <person name="Zhang K."/>
            <person name="Zhang X."/>
            <person name="Luo M.C."/>
            <person name="Dvorak J."/>
            <person name="Tong Y."/>
            <person name="Wang J."/>
            <person name="Yang H."/>
            <person name="Li Z."/>
            <person name="Wang D."/>
            <person name="Zhang A."/>
            <person name="Wang J."/>
        </authorList>
    </citation>
    <scope>NUCLEOTIDE SEQUENCE</scope>
    <source>
        <strain evidence="3">cv. G1812</strain>
    </source>
</reference>
<name>A0A8R7QMU0_TRIUA</name>
<reference evidence="2" key="2">
    <citation type="submission" date="2018-03" db="EMBL/GenBank/DDBJ databases">
        <title>The Triticum urartu genome reveals the dynamic nature of wheat genome evolution.</title>
        <authorList>
            <person name="Ling H."/>
            <person name="Ma B."/>
            <person name="Shi X."/>
            <person name="Liu H."/>
            <person name="Dong L."/>
            <person name="Sun H."/>
            <person name="Cao Y."/>
            <person name="Gao Q."/>
            <person name="Zheng S."/>
            <person name="Li Y."/>
            <person name="Yu Y."/>
            <person name="Du H."/>
            <person name="Qi M."/>
            <person name="Li Y."/>
            <person name="Yu H."/>
            <person name="Cui Y."/>
            <person name="Wang N."/>
            <person name="Chen C."/>
            <person name="Wu H."/>
            <person name="Zhao Y."/>
            <person name="Zhang J."/>
            <person name="Li Y."/>
            <person name="Zhou W."/>
            <person name="Zhang B."/>
            <person name="Hu W."/>
            <person name="Eijk M."/>
            <person name="Tang J."/>
            <person name="Witsenboer H."/>
            <person name="Zhao S."/>
            <person name="Li Z."/>
            <person name="Zhang A."/>
            <person name="Wang D."/>
            <person name="Liang C."/>
        </authorList>
    </citation>
    <scope>NUCLEOTIDE SEQUENCE [LARGE SCALE GENOMIC DNA]</scope>
    <source>
        <strain evidence="2">cv. G1812</strain>
    </source>
</reference>
<protein>
    <submittedName>
        <fullName evidence="2">Uncharacterized protein</fullName>
    </submittedName>
</protein>
<evidence type="ECO:0000313" key="3">
    <source>
        <dbReference type="Proteomes" id="UP000015106"/>
    </source>
</evidence>
<dbReference type="AlphaFoldDB" id="A0A8R7QMU0"/>
<evidence type="ECO:0000313" key="2">
    <source>
        <dbReference type="EnsemblPlants" id="TuG1812G0600000142.01.T01"/>
    </source>
</evidence>
<proteinExistence type="predicted"/>
<dbReference type="Gramene" id="TuG1812G0600000142.01.T01">
    <property type="protein sequence ID" value="TuG1812G0600000142.01.T01"/>
    <property type="gene ID" value="TuG1812G0600000142.01"/>
</dbReference>
<dbReference type="Proteomes" id="UP000015106">
    <property type="component" value="Chromosome 6"/>
</dbReference>
<feature type="compositionally biased region" description="Polar residues" evidence="1">
    <location>
        <begin position="21"/>
        <end position="33"/>
    </location>
</feature>
<keyword evidence="3" id="KW-1185">Reference proteome</keyword>
<organism evidence="2 3">
    <name type="scientific">Triticum urartu</name>
    <name type="common">Red wild einkorn</name>
    <name type="synonym">Crithodium urartu</name>
    <dbReference type="NCBI Taxonomy" id="4572"/>
    <lineage>
        <taxon>Eukaryota</taxon>
        <taxon>Viridiplantae</taxon>
        <taxon>Streptophyta</taxon>
        <taxon>Embryophyta</taxon>
        <taxon>Tracheophyta</taxon>
        <taxon>Spermatophyta</taxon>
        <taxon>Magnoliopsida</taxon>
        <taxon>Liliopsida</taxon>
        <taxon>Poales</taxon>
        <taxon>Poaceae</taxon>
        <taxon>BOP clade</taxon>
        <taxon>Pooideae</taxon>
        <taxon>Triticodae</taxon>
        <taxon>Triticeae</taxon>
        <taxon>Triticinae</taxon>
        <taxon>Triticum</taxon>
    </lineage>
</organism>
<accession>A0A8R7QMU0</accession>
<reference evidence="2" key="3">
    <citation type="submission" date="2022-06" db="UniProtKB">
        <authorList>
            <consortium name="EnsemblPlants"/>
        </authorList>
    </citation>
    <scope>IDENTIFICATION</scope>
</reference>
<feature type="region of interest" description="Disordered" evidence="1">
    <location>
        <begin position="1"/>
        <end position="33"/>
    </location>
</feature>